<dbReference type="GO" id="GO:0061908">
    <property type="term" value="C:phagophore"/>
    <property type="evidence" value="ECO:0007669"/>
    <property type="project" value="TreeGrafter"/>
</dbReference>
<dbReference type="RefSeq" id="XP_014153385.1">
    <property type="nucleotide sequence ID" value="XM_014297910.1"/>
</dbReference>
<comment type="catalytic activity">
    <reaction evidence="11">
        <text>a 1,2-diacyl-sn-glycero-3-phosphoethanolamine(in) = a 1,2-diacyl-sn-glycero-3-phosphoethanolamine(out)</text>
        <dbReference type="Rhea" id="RHEA:38895"/>
        <dbReference type="ChEBI" id="CHEBI:64612"/>
    </reaction>
</comment>
<evidence type="ECO:0000256" key="9">
    <source>
        <dbReference type="ARBA" id="ARBA00023136"/>
    </source>
</evidence>
<keyword evidence="6" id="KW-0256">Endoplasmic reticulum</keyword>
<evidence type="ECO:0000256" key="1">
    <source>
        <dbReference type="ARBA" id="ARBA00004406"/>
    </source>
</evidence>
<evidence type="ECO:0000256" key="3">
    <source>
        <dbReference type="ARBA" id="ARBA00009714"/>
    </source>
</evidence>
<dbReference type="AlphaFoldDB" id="A0A0L0FU78"/>
<comment type="subcellular location">
    <subcellularLocation>
        <location evidence="1">Endoplasmic reticulum membrane</location>
        <topology evidence="1">Peripheral membrane protein</topology>
    </subcellularLocation>
    <subcellularLocation>
        <location evidence="2">Preautophagosomal structure membrane</location>
        <topology evidence="2">Peripheral membrane protein</topology>
    </subcellularLocation>
</comment>
<organism evidence="13 14">
    <name type="scientific">Sphaeroforma arctica JP610</name>
    <dbReference type="NCBI Taxonomy" id="667725"/>
    <lineage>
        <taxon>Eukaryota</taxon>
        <taxon>Ichthyosporea</taxon>
        <taxon>Ichthyophonida</taxon>
        <taxon>Sphaeroforma</taxon>
    </lineage>
</organism>
<dbReference type="GO" id="GO:0034045">
    <property type="term" value="C:phagophore assembly site membrane"/>
    <property type="evidence" value="ECO:0007669"/>
    <property type="project" value="UniProtKB-SubCell"/>
</dbReference>
<evidence type="ECO:0000256" key="8">
    <source>
        <dbReference type="ARBA" id="ARBA00023055"/>
    </source>
</evidence>
<dbReference type="GO" id="GO:0000045">
    <property type="term" value="P:autophagosome assembly"/>
    <property type="evidence" value="ECO:0007669"/>
    <property type="project" value="TreeGrafter"/>
</dbReference>
<dbReference type="OrthoDB" id="18982at2759"/>
<evidence type="ECO:0000256" key="10">
    <source>
        <dbReference type="ARBA" id="ARBA00024479"/>
    </source>
</evidence>
<dbReference type="GO" id="GO:0006869">
    <property type="term" value="P:lipid transport"/>
    <property type="evidence" value="ECO:0007669"/>
    <property type="project" value="UniProtKB-KW"/>
</dbReference>
<evidence type="ECO:0000256" key="5">
    <source>
        <dbReference type="ARBA" id="ARBA00022448"/>
    </source>
</evidence>
<evidence type="ECO:0000256" key="6">
    <source>
        <dbReference type="ARBA" id="ARBA00022824"/>
    </source>
</evidence>
<dbReference type="PANTHER" id="PTHR13190">
    <property type="entry name" value="AUTOPHAGY-RELATED 2, ISOFORM A"/>
    <property type="match status" value="1"/>
</dbReference>
<dbReference type="GO" id="GO:0061709">
    <property type="term" value="P:reticulophagy"/>
    <property type="evidence" value="ECO:0007669"/>
    <property type="project" value="TreeGrafter"/>
</dbReference>
<dbReference type="GO" id="GO:0005789">
    <property type="term" value="C:endoplasmic reticulum membrane"/>
    <property type="evidence" value="ECO:0007669"/>
    <property type="project" value="UniProtKB-SubCell"/>
</dbReference>
<keyword evidence="7" id="KW-0072">Autophagy</keyword>
<dbReference type="STRING" id="667725.A0A0L0FU78"/>
<feature type="compositionally biased region" description="Polar residues" evidence="12">
    <location>
        <begin position="115"/>
        <end position="124"/>
    </location>
</feature>
<dbReference type="EMBL" id="KQ242297">
    <property type="protein sequence ID" value="KNC79483.1"/>
    <property type="molecule type" value="Genomic_DNA"/>
</dbReference>
<evidence type="ECO:0000256" key="4">
    <source>
        <dbReference type="ARBA" id="ARBA00018070"/>
    </source>
</evidence>
<keyword evidence="8" id="KW-0445">Lipid transport</keyword>
<feature type="region of interest" description="Disordered" evidence="12">
    <location>
        <begin position="107"/>
        <end position="133"/>
    </location>
</feature>
<dbReference type="GO" id="GO:0061723">
    <property type="term" value="P:glycophagy"/>
    <property type="evidence" value="ECO:0007669"/>
    <property type="project" value="TreeGrafter"/>
</dbReference>
<keyword evidence="5" id="KW-0813">Transport</keyword>
<evidence type="ECO:0000313" key="14">
    <source>
        <dbReference type="Proteomes" id="UP000054560"/>
    </source>
</evidence>
<evidence type="ECO:0000256" key="7">
    <source>
        <dbReference type="ARBA" id="ARBA00023006"/>
    </source>
</evidence>
<evidence type="ECO:0000256" key="2">
    <source>
        <dbReference type="ARBA" id="ARBA00004623"/>
    </source>
</evidence>
<name>A0A0L0FU78_9EUKA</name>
<sequence>MWIPGSLHRRLTQFILKRSIGKILNDELEMDQVDLGVIDGYLTLKNLHLNTTVINAALQDIPFELKEGSVGRVSIKVPWRDLLTQSCVIEMAEVTLVFIPSRGTGDGAGPDKSTAAPNNKSSVPFGSDDEANSAHKRDTLDGIAMVAGVVENILSRIKGRLLDVTVYIQSSAVHTPSDPRLCLKIKKVRYEDLSMGIGLKEVQTRDLRIERVEFGLDYQDNLIPIALACVGPDDCWLRIVQDTVDASAPLASAAEPRPQLQPHSRYECVITAVHVVVGPDVISPMLQFLDNCLTVGEALSHGRTSTGNQTRTLIDSNLVESWHDPGGDVRNSEASGRLRNNMLTDLNKSLTAEDYKQMEDMYRSFSESEVTHKRELAHQSIMALRQSEFNALFSRDGTDTDEFEEYDEGASDLGQSVGEKFYDLEDSTHQPRHSPPATVEPMRAQLHISHVSVSVLYDYIPPEKLSDATDRIK</sequence>
<dbReference type="GO" id="GO:0032266">
    <property type="term" value="F:phosphatidylinositol-3-phosphate binding"/>
    <property type="evidence" value="ECO:0007669"/>
    <property type="project" value="TreeGrafter"/>
</dbReference>
<comment type="similarity">
    <text evidence="3">Belongs to the ATG2 family.</text>
</comment>
<dbReference type="GO" id="GO:0034727">
    <property type="term" value="P:piecemeal microautophagy of the nucleus"/>
    <property type="evidence" value="ECO:0007669"/>
    <property type="project" value="TreeGrafter"/>
</dbReference>
<evidence type="ECO:0000256" key="11">
    <source>
        <dbReference type="ARBA" id="ARBA00024615"/>
    </source>
</evidence>
<dbReference type="Proteomes" id="UP000054560">
    <property type="component" value="Unassembled WGS sequence"/>
</dbReference>
<evidence type="ECO:0000256" key="12">
    <source>
        <dbReference type="SAM" id="MobiDB-lite"/>
    </source>
</evidence>
<gene>
    <name evidence="13" type="ORF">SARC_08128</name>
</gene>
<evidence type="ECO:0000313" key="13">
    <source>
        <dbReference type="EMBL" id="KNC79483.1"/>
    </source>
</evidence>
<proteinExistence type="inferred from homology"/>
<feature type="non-terminal residue" evidence="13">
    <location>
        <position position="473"/>
    </location>
</feature>
<dbReference type="PANTHER" id="PTHR13190:SF1">
    <property type="entry name" value="AUTOPHAGY-RELATED 2, ISOFORM A"/>
    <property type="match status" value="1"/>
</dbReference>
<dbReference type="GeneID" id="25908632"/>
<dbReference type="InterPro" id="IPR026849">
    <property type="entry name" value="ATG2"/>
</dbReference>
<accession>A0A0L0FU78</accession>
<reference evidence="13 14" key="1">
    <citation type="submission" date="2011-02" db="EMBL/GenBank/DDBJ databases">
        <title>The Genome Sequence of Sphaeroforma arctica JP610.</title>
        <authorList>
            <consortium name="The Broad Institute Genome Sequencing Platform"/>
            <person name="Russ C."/>
            <person name="Cuomo C."/>
            <person name="Young S.K."/>
            <person name="Zeng Q."/>
            <person name="Gargeya S."/>
            <person name="Alvarado L."/>
            <person name="Berlin A."/>
            <person name="Chapman S.B."/>
            <person name="Chen Z."/>
            <person name="Freedman E."/>
            <person name="Gellesch M."/>
            <person name="Goldberg J."/>
            <person name="Griggs A."/>
            <person name="Gujja S."/>
            <person name="Heilman E."/>
            <person name="Heiman D."/>
            <person name="Howarth C."/>
            <person name="Mehta T."/>
            <person name="Neiman D."/>
            <person name="Pearson M."/>
            <person name="Roberts A."/>
            <person name="Saif S."/>
            <person name="Shea T."/>
            <person name="Shenoy N."/>
            <person name="Sisk P."/>
            <person name="Stolte C."/>
            <person name="Sykes S."/>
            <person name="White J."/>
            <person name="Yandava C."/>
            <person name="Burger G."/>
            <person name="Gray M.W."/>
            <person name="Holland P.W.H."/>
            <person name="King N."/>
            <person name="Lang F.B.F."/>
            <person name="Roger A.J."/>
            <person name="Ruiz-Trillo I."/>
            <person name="Haas B."/>
            <person name="Nusbaum C."/>
            <person name="Birren B."/>
        </authorList>
    </citation>
    <scope>NUCLEOTIDE SEQUENCE [LARGE SCALE GENOMIC DNA]</scope>
    <source>
        <strain evidence="13 14">JP610</strain>
    </source>
</reference>
<dbReference type="eggNOG" id="KOG2993">
    <property type="taxonomic scope" value="Eukaryota"/>
</dbReference>
<dbReference type="GO" id="GO:0000422">
    <property type="term" value="P:autophagy of mitochondrion"/>
    <property type="evidence" value="ECO:0007669"/>
    <property type="project" value="TreeGrafter"/>
</dbReference>
<dbReference type="GO" id="GO:0043495">
    <property type="term" value="F:protein-membrane adaptor activity"/>
    <property type="evidence" value="ECO:0007669"/>
    <property type="project" value="TreeGrafter"/>
</dbReference>
<protein>
    <recommendedName>
        <fullName evidence="4">Autophagy-related protein 2</fullName>
    </recommendedName>
</protein>
<keyword evidence="14" id="KW-1185">Reference proteome</keyword>
<keyword evidence="9" id="KW-0472">Membrane</keyword>
<dbReference type="Pfam" id="PF13329">
    <property type="entry name" value="ATG2_CAD"/>
    <property type="match status" value="1"/>
</dbReference>
<comment type="catalytic activity">
    <reaction evidence="10">
        <text>a 1,2-diacyl-sn-glycero-3-phospho-L-serine(in) = a 1,2-diacyl-sn-glycero-3-phospho-L-serine(out)</text>
        <dbReference type="Rhea" id="RHEA:38663"/>
        <dbReference type="ChEBI" id="CHEBI:57262"/>
    </reaction>
</comment>